<evidence type="ECO:0000313" key="2">
    <source>
        <dbReference type="Proteomes" id="UP000574104"/>
    </source>
</evidence>
<reference evidence="1 2" key="1">
    <citation type="submission" date="2020-03" db="EMBL/GenBank/DDBJ databases">
        <title>Soil Listeria distribution.</title>
        <authorList>
            <person name="Liao J."/>
            <person name="Wiedmann M."/>
        </authorList>
    </citation>
    <scope>NUCLEOTIDE SEQUENCE [LARGE SCALE GENOMIC DNA]</scope>
    <source>
        <strain evidence="1 2">FSL L7-1299</strain>
    </source>
</reference>
<sequence length="63" mass="7473">MKDEKKLSDARKRANAKWQKENAEKAKYYRAKSATKKFIVEVGTKEDLIVFKKLIEERIQELT</sequence>
<proteinExistence type="predicted"/>
<gene>
    <name evidence="1" type="ORF">HB904_03780</name>
</gene>
<evidence type="ECO:0000313" key="1">
    <source>
        <dbReference type="EMBL" id="MBC1615291.1"/>
    </source>
</evidence>
<protein>
    <submittedName>
        <fullName evidence="1">Uncharacterized protein</fullName>
    </submittedName>
</protein>
<name>A0A842AHX2_9LIST</name>
<dbReference type="Proteomes" id="UP000574104">
    <property type="component" value="Unassembled WGS sequence"/>
</dbReference>
<organism evidence="1 2">
    <name type="scientific">Listeria booriae</name>
    <dbReference type="NCBI Taxonomy" id="1552123"/>
    <lineage>
        <taxon>Bacteria</taxon>
        <taxon>Bacillati</taxon>
        <taxon>Bacillota</taxon>
        <taxon>Bacilli</taxon>
        <taxon>Bacillales</taxon>
        <taxon>Listeriaceae</taxon>
        <taxon>Listeria</taxon>
    </lineage>
</organism>
<dbReference type="AlphaFoldDB" id="A0A842AHX2"/>
<comment type="caution">
    <text evidence="1">The sequence shown here is derived from an EMBL/GenBank/DDBJ whole genome shotgun (WGS) entry which is preliminary data.</text>
</comment>
<dbReference type="RefSeq" id="WP_185434188.1">
    <property type="nucleotide sequence ID" value="NZ_JAARSH010000002.1"/>
</dbReference>
<dbReference type="EMBL" id="JAARSH010000002">
    <property type="protein sequence ID" value="MBC1615291.1"/>
    <property type="molecule type" value="Genomic_DNA"/>
</dbReference>
<accession>A0A842AHX2</accession>